<dbReference type="Gene3D" id="1.10.10.10">
    <property type="entry name" value="Winged helix-like DNA-binding domain superfamily/Winged helix DNA-binding domain"/>
    <property type="match status" value="1"/>
</dbReference>
<organism evidence="7 8">
    <name type="scientific">Peptostreptococcus stomatis DSM 17678</name>
    <dbReference type="NCBI Taxonomy" id="596315"/>
    <lineage>
        <taxon>Bacteria</taxon>
        <taxon>Bacillati</taxon>
        <taxon>Bacillota</taxon>
        <taxon>Clostridia</taxon>
        <taxon>Peptostreptococcales</taxon>
        <taxon>Peptostreptococcaceae</taxon>
        <taxon>Peptostreptococcus</taxon>
    </lineage>
</organism>
<accession>E0E0U3</accession>
<evidence type="ECO:0000256" key="5">
    <source>
        <dbReference type="ARBA" id="ARBA00023163"/>
    </source>
</evidence>
<dbReference type="InterPro" id="IPR036388">
    <property type="entry name" value="WH-like_DNA-bd_sf"/>
</dbReference>
<dbReference type="SUPFAM" id="SSF46785">
    <property type="entry name" value="Winged helix' DNA-binding domain"/>
    <property type="match status" value="1"/>
</dbReference>
<gene>
    <name evidence="7" type="ORF">HMPREF0634_0791</name>
</gene>
<dbReference type="SUPFAM" id="SSF53383">
    <property type="entry name" value="PLP-dependent transferases"/>
    <property type="match status" value="1"/>
</dbReference>
<evidence type="ECO:0000259" key="6">
    <source>
        <dbReference type="PROSITE" id="PS50949"/>
    </source>
</evidence>
<keyword evidence="8" id="KW-1185">Reference proteome</keyword>
<keyword evidence="4" id="KW-0238">DNA-binding</keyword>
<dbReference type="GO" id="GO:0003700">
    <property type="term" value="F:DNA-binding transcription factor activity"/>
    <property type="evidence" value="ECO:0007669"/>
    <property type="project" value="InterPro"/>
</dbReference>
<evidence type="ECO:0000256" key="1">
    <source>
        <dbReference type="ARBA" id="ARBA00005384"/>
    </source>
</evidence>
<dbReference type="Proteomes" id="UP000003244">
    <property type="component" value="Unassembled WGS sequence"/>
</dbReference>
<comment type="caution">
    <text evidence="7">The sequence shown here is derived from an EMBL/GenBank/DDBJ whole genome shotgun (WGS) entry which is preliminary data.</text>
</comment>
<dbReference type="Pfam" id="PF00155">
    <property type="entry name" value="Aminotran_1_2"/>
    <property type="match status" value="1"/>
</dbReference>
<dbReference type="Gene3D" id="3.40.640.10">
    <property type="entry name" value="Type I PLP-dependent aspartate aminotransferase-like (Major domain)"/>
    <property type="match status" value="1"/>
</dbReference>
<dbReference type="InterPro" id="IPR004839">
    <property type="entry name" value="Aminotransferase_I/II_large"/>
</dbReference>
<evidence type="ECO:0000313" key="7">
    <source>
        <dbReference type="EMBL" id="EFM65489.1"/>
    </source>
</evidence>
<keyword evidence="5" id="KW-0804">Transcription</keyword>
<dbReference type="InterPro" id="IPR000524">
    <property type="entry name" value="Tscrpt_reg_HTH_GntR"/>
</dbReference>
<dbReference type="PROSITE" id="PS50949">
    <property type="entry name" value="HTH_GNTR"/>
    <property type="match status" value="1"/>
</dbReference>
<evidence type="ECO:0000256" key="2">
    <source>
        <dbReference type="ARBA" id="ARBA00022898"/>
    </source>
</evidence>
<proteinExistence type="inferred from homology"/>
<sequence length="430" mass="49761">MTLDIYKFEFDENNKKYIQVYNRIKNLILDGKLVGDEKLPPIRKLSALLGVNSVTIVKAYDLLENEGYLIKRQGSGCYVSKIKKTRSISAKSDLYRLDTGNPLADIFPINDFKKAVNMALDDELASLFNYDDGNGIYELKEVMVDYLAEQKIQASPDNIIITSGGQQGIDIISKSLLSYSDVVFIEEPTYSGAIDLLKMRNTRLISIPLLEDGIDIGLLKMKLEKIRPRLLYVMPNFQNPTGISYSEYKKKKLIDLAEEYNFYILEDDFISDFKFLSENNRTLKSYDKYNRVIYIKSFSKILMPGLRMGLMVVPTELVERTVVSKHNSDISTSPLIQKSLYYYMSKFNWDKHTSDMEKIYTDKFLETYKYINKKLGGRLTIIKNKGGINFFLGLNRGFSSRNFVNFMYNKKVALQPGYIYYDLDIEDRFF</sequence>
<evidence type="ECO:0000256" key="4">
    <source>
        <dbReference type="ARBA" id="ARBA00023125"/>
    </source>
</evidence>
<dbReference type="STRING" id="596315.HMPREF0634_0791"/>
<dbReference type="InterPro" id="IPR051446">
    <property type="entry name" value="HTH_trans_reg/aminotransferase"/>
</dbReference>
<dbReference type="GeneID" id="84799762"/>
<feature type="domain" description="HTH gntR-type" evidence="6">
    <location>
        <begin position="14"/>
        <end position="82"/>
    </location>
</feature>
<comment type="similarity">
    <text evidence="1">In the C-terminal section; belongs to the class-I pyridoxal-phosphate-dependent aminotransferase family.</text>
</comment>
<dbReference type="GO" id="GO:0003677">
    <property type="term" value="F:DNA binding"/>
    <property type="evidence" value="ECO:0007669"/>
    <property type="project" value="UniProtKB-KW"/>
</dbReference>
<dbReference type="SMART" id="SM00345">
    <property type="entry name" value="HTH_GNTR"/>
    <property type="match status" value="1"/>
</dbReference>
<dbReference type="CDD" id="cd00609">
    <property type="entry name" value="AAT_like"/>
    <property type="match status" value="1"/>
</dbReference>
<dbReference type="InterPro" id="IPR015424">
    <property type="entry name" value="PyrdxlP-dep_Trfase"/>
</dbReference>
<dbReference type="eggNOG" id="COG1167">
    <property type="taxonomic scope" value="Bacteria"/>
</dbReference>
<keyword evidence="2" id="KW-0663">Pyridoxal phosphate</keyword>
<name>E0E0U3_9FIRM</name>
<dbReference type="PANTHER" id="PTHR46577:SF1">
    <property type="entry name" value="HTH-TYPE TRANSCRIPTIONAL REGULATORY PROTEIN GABR"/>
    <property type="match status" value="1"/>
</dbReference>
<dbReference type="GO" id="GO:0030170">
    <property type="term" value="F:pyridoxal phosphate binding"/>
    <property type="evidence" value="ECO:0007669"/>
    <property type="project" value="InterPro"/>
</dbReference>
<dbReference type="RefSeq" id="WP_007787890.1">
    <property type="nucleotide sequence ID" value="NZ_ADGQ01000001.1"/>
</dbReference>
<dbReference type="EMBL" id="ADGQ01000001">
    <property type="protein sequence ID" value="EFM65489.1"/>
    <property type="molecule type" value="Genomic_DNA"/>
</dbReference>
<dbReference type="Pfam" id="PF00392">
    <property type="entry name" value="GntR"/>
    <property type="match status" value="1"/>
</dbReference>
<reference evidence="7 8" key="1">
    <citation type="submission" date="2010-08" db="EMBL/GenBank/DDBJ databases">
        <authorList>
            <person name="Harkins D.M."/>
            <person name="Madupu R."/>
            <person name="Durkin A.S."/>
            <person name="Torralba M."/>
            <person name="Methe B."/>
            <person name="Sutton G.G."/>
            <person name="Nelson K.E."/>
        </authorList>
    </citation>
    <scope>NUCLEOTIDE SEQUENCE [LARGE SCALE GENOMIC DNA]</scope>
    <source>
        <strain evidence="7 8">DSM 17678</strain>
    </source>
</reference>
<dbReference type="InterPro" id="IPR036390">
    <property type="entry name" value="WH_DNA-bd_sf"/>
</dbReference>
<evidence type="ECO:0000256" key="3">
    <source>
        <dbReference type="ARBA" id="ARBA00023015"/>
    </source>
</evidence>
<dbReference type="CDD" id="cd07377">
    <property type="entry name" value="WHTH_GntR"/>
    <property type="match status" value="1"/>
</dbReference>
<dbReference type="InterPro" id="IPR015421">
    <property type="entry name" value="PyrdxlP-dep_Trfase_major"/>
</dbReference>
<protein>
    <submittedName>
        <fullName evidence="7">Transcriptional regulator, GntR family</fullName>
    </submittedName>
</protein>
<dbReference type="AlphaFoldDB" id="E0E0U3"/>
<keyword evidence="3" id="KW-0805">Transcription regulation</keyword>
<dbReference type="PANTHER" id="PTHR46577">
    <property type="entry name" value="HTH-TYPE TRANSCRIPTIONAL REGULATORY PROTEIN GABR"/>
    <property type="match status" value="1"/>
</dbReference>
<evidence type="ECO:0000313" key="8">
    <source>
        <dbReference type="Proteomes" id="UP000003244"/>
    </source>
</evidence>